<dbReference type="Proteomes" id="UP001610728">
    <property type="component" value="Unassembled WGS sequence"/>
</dbReference>
<feature type="region of interest" description="Disordered" evidence="3">
    <location>
        <begin position="779"/>
        <end position="827"/>
    </location>
</feature>
<reference evidence="6 7" key="1">
    <citation type="submission" date="2020-05" db="EMBL/GenBank/DDBJ databases">
        <title>Ceratocystis lukuohia genome.</title>
        <authorList>
            <person name="Harrington T.C."/>
            <person name="Kim K."/>
            <person name="Mayers C.G."/>
        </authorList>
    </citation>
    <scope>NUCLEOTIDE SEQUENCE [LARGE SCALE GENOMIC DNA]</scope>
    <source>
        <strain evidence="6 7">C4212</strain>
    </source>
</reference>
<dbReference type="InterPro" id="IPR036691">
    <property type="entry name" value="Endo/exonu/phosph_ase_sf"/>
</dbReference>
<dbReference type="Pfam" id="PF00075">
    <property type="entry name" value="RNase_H"/>
    <property type="match status" value="1"/>
</dbReference>
<dbReference type="EMBL" id="JABSNW010000008">
    <property type="protein sequence ID" value="KAL2885521.1"/>
    <property type="molecule type" value="Genomic_DNA"/>
</dbReference>
<dbReference type="PROSITE" id="PS50879">
    <property type="entry name" value="RNASE_H_1"/>
    <property type="match status" value="1"/>
</dbReference>
<organism evidence="6 7">
    <name type="scientific">Ceratocystis lukuohia</name>
    <dbReference type="NCBI Taxonomy" id="2019550"/>
    <lineage>
        <taxon>Eukaryota</taxon>
        <taxon>Fungi</taxon>
        <taxon>Dikarya</taxon>
        <taxon>Ascomycota</taxon>
        <taxon>Pezizomycotina</taxon>
        <taxon>Sordariomycetes</taxon>
        <taxon>Hypocreomycetidae</taxon>
        <taxon>Microascales</taxon>
        <taxon>Ceratocystidaceae</taxon>
        <taxon>Ceratocystis</taxon>
    </lineage>
</organism>
<comment type="caution">
    <text evidence="6">The sequence shown here is derived from an EMBL/GenBank/DDBJ whole genome shotgun (WGS) entry which is preliminary data.</text>
</comment>
<evidence type="ECO:0000259" key="5">
    <source>
        <dbReference type="PROSITE" id="PS50879"/>
    </source>
</evidence>
<dbReference type="SUPFAM" id="SSF56219">
    <property type="entry name" value="DNase I-like"/>
    <property type="match status" value="1"/>
</dbReference>
<accession>A0ABR4MB53</accession>
<feature type="domain" description="RNase H type-1" evidence="5">
    <location>
        <begin position="1332"/>
        <end position="1479"/>
    </location>
</feature>
<sequence>MSSLLRSFEAQERAFKERRDEAKRLIIPLMEVIETHCAREATQTARAVKAEFLETAVRMLENILMGKTSNTLKRDKKGQGQPKEANMTPKDANVALSFAEVAKLAAQATAGKQSPAPEPKSHETAKQGGEWQTVTRRKAGKTAHPAPRQDDRILVRISASNKLRDCESFLMTEKLKKLDAGLGKALKNVQKTKSGFALIANKDGRTTLLEKSDKIKKYLGPGTEVAQALNTDAYLIGPVVRHLNGGGKAVEVTEEMIRVCFAEATRIAPVYMTEKTRGNEKTFIAKIPANGAKVPRQLRMGSRLVPLCRHCGSSEHESSKHPACCEVEHQCVSACFICRGPHPADSKECPLRKKGTTPEERRVIRKEQQKLTSEKRKACPKASKKTPAQAAEQADSMEAREEGPETPEGNPQTEDRPVEAEEAPAPRGNEASEPPMPEPTPSAPGAQGLRKSARTKARQGEQPQTQSWDTRPRVMTYVRNTIMATLVPVCDGEHADVVIVELTGQGLHIANVYNANPQDTSRGVALVRAQKTVKDKKMILCGDLNLHSQMWDSRKSESRDCSLILDWLSEDDVTLLNEPDDNTCFHSKESPSVIDLAFASSTLLGQTGCTTKVMKELNCGSDHFPLSTTIEGIQIDDVVRATRHNMNRLDTEKFTRACARESTSLNAREALRAEDAEELAAGLIKAMTKALDEAAPKALGRGTGKRWWNPQCTGAVREMRSAWRQTEADNFPDASYDAYKEKRRAFQAEIRTAKRELWRQTIENMTDATDVFRMVNRLGKTNPAGGLPPLTQGGTTRRTPQEKAEALLDTHTQPAEDRSRTEEEANPRARLWGKLTPTEVRDAVFHAGNTAPGEDGIPNTAWKLAWPIFGQCVVKLFNCCLETGCHPRVFKAATMVAIPKPYRDRRLPRSYRLISLLSTLGKSLERVIARKLSTQAIELRIIPPHYASAVPRRAATDLTWKLADVIVGESKLKKITSLVTFDIKGAFDAVKKERLIARLRSQLWPESLCRWVASFLTDRQVSLSVEGGLPVERKVGGSLPQGSPASPILYMLFMADLFKKMQSLGYADDGLIYVSSRSVKANLLSIGEWLRMATRWCSENELEIDWSKTGFMHLYKGRKAAGMNEKLQMPDGTWLAPMDEMKWLGVWWDPSLSFNKHCKETMAKARRTINVLRRLSRVYFGIPPKSALQVIRACVVPQLTYAATTWYPMASKTALDKLEVVLRDGIRAALPVYKTTNKPSLYRFAAFPSLRLICQEMIRAGGIRAYTCNTDHPLHITTIDGTIDKAKAMLPFPIRDTDKLLPEGEGPPDPLAEKLSKEEAAKAHLKLLEKESQDTIWVYSDGSRDSDGNTGAGWAVYHGGKTLAQGSGACGKYREVADAEAIAALRAVRIAAEVAPPQAEGLNLCVDNLGVAKRISKRMRKPGTSQLEVDEIRRILAKWEGGTECLSLDKPVGRVHWVPGHCEVPGNEAVDQLAKAGCKSSDLLVPERTMSLAAARRWKNDAFRADFKDWMIDNCPNTDHLGGALGIPKPYKLDWMRGLNRGTVARILAARSKHGDFEEYHTRFNHQDAETKCQVPNCGKPKDFSHPWECIGNATRLAGRFVKKLLREDRSYGTIDKAKAMLPFPIRDTDKLLPEGEGPPDPLAEKLSKEEAAKAHLKLLEKESQDTIWIYSDGSRDSDRNTGAGWAVYHGGKTLTQGAGACGKIAAEVAPPQAEGLNLCVDNLGVAKRISKRMRKPGTSQLEIDEIRRILAKWEGGTESLALDKPVGRVYWAQGTAKSRGTKQ</sequence>
<dbReference type="RefSeq" id="XP_070856701.1">
    <property type="nucleotide sequence ID" value="XM_071004109.1"/>
</dbReference>
<keyword evidence="2" id="KW-0496">Mitochondrion</keyword>
<dbReference type="Gene3D" id="3.60.10.10">
    <property type="entry name" value="Endonuclease/exonuclease/phosphatase"/>
    <property type="match status" value="1"/>
</dbReference>
<dbReference type="InterPro" id="IPR012337">
    <property type="entry name" value="RNaseH-like_sf"/>
</dbReference>
<name>A0ABR4MB53_9PEZI</name>
<dbReference type="PANTHER" id="PTHR33481">
    <property type="entry name" value="REVERSE TRANSCRIPTASE"/>
    <property type="match status" value="1"/>
</dbReference>
<proteinExistence type="predicted"/>
<evidence type="ECO:0000256" key="1">
    <source>
        <dbReference type="ARBA" id="ARBA00004173"/>
    </source>
</evidence>
<feature type="region of interest" description="Disordered" evidence="3">
    <location>
        <begin position="107"/>
        <end position="151"/>
    </location>
</feature>
<dbReference type="PANTHER" id="PTHR33481:SF1">
    <property type="entry name" value="ENDONUCLEASE_EXONUCLEASE_PHOSPHATASE DOMAIN-CONTAINING PROTEIN-RELATED"/>
    <property type="match status" value="1"/>
</dbReference>
<dbReference type="InterPro" id="IPR000477">
    <property type="entry name" value="RT_dom"/>
</dbReference>
<evidence type="ECO:0000259" key="4">
    <source>
        <dbReference type="PROSITE" id="PS50878"/>
    </source>
</evidence>
<feature type="compositionally biased region" description="Basic and acidic residues" evidence="3">
    <location>
        <begin position="346"/>
        <end position="377"/>
    </location>
</feature>
<dbReference type="InterPro" id="IPR002156">
    <property type="entry name" value="RNaseH_domain"/>
</dbReference>
<dbReference type="PROSITE" id="PS50878">
    <property type="entry name" value="RT_POL"/>
    <property type="match status" value="1"/>
</dbReference>
<keyword evidence="7" id="KW-1185">Reference proteome</keyword>
<dbReference type="InterPro" id="IPR005135">
    <property type="entry name" value="Endo/exonuclease/phosphatase"/>
</dbReference>
<comment type="subcellular location">
    <subcellularLocation>
        <location evidence="1">Mitochondrion</location>
    </subcellularLocation>
</comment>
<dbReference type="Gene3D" id="3.30.420.10">
    <property type="entry name" value="Ribonuclease H-like superfamily/Ribonuclease H"/>
    <property type="match status" value="1"/>
</dbReference>
<feature type="region of interest" description="Disordered" evidence="3">
    <location>
        <begin position="68"/>
        <end position="87"/>
    </location>
</feature>
<evidence type="ECO:0000256" key="3">
    <source>
        <dbReference type="SAM" id="MobiDB-lite"/>
    </source>
</evidence>
<dbReference type="Pfam" id="PF14529">
    <property type="entry name" value="Exo_endo_phos_2"/>
    <property type="match status" value="1"/>
</dbReference>
<dbReference type="CDD" id="cd01650">
    <property type="entry name" value="RT_nLTR_like"/>
    <property type="match status" value="1"/>
</dbReference>
<dbReference type="CDD" id="cd09276">
    <property type="entry name" value="Rnase_HI_RT_non_LTR"/>
    <property type="match status" value="1"/>
</dbReference>
<protein>
    <submittedName>
        <fullName evidence="6">Double-stranded RNA/RNA-DNA hybrid binding protein</fullName>
    </submittedName>
</protein>
<dbReference type="SUPFAM" id="SSF53098">
    <property type="entry name" value="Ribonuclease H-like"/>
    <property type="match status" value="1"/>
</dbReference>
<dbReference type="InterPro" id="IPR036397">
    <property type="entry name" value="RNaseH_sf"/>
</dbReference>
<feature type="compositionally biased region" description="Low complexity" evidence="3">
    <location>
        <begin position="785"/>
        <end position="796"/>
    </location>
</feature>
<gene>
    <name evidence="6" type="ORF">HOO65_080471</name>
</gene>
<dbReference type="InterPro" id="IPR043502">
    <property type="entry name" value="DNA/RNA_pol_sf"/>
</dbReference>
<evidence type="ECO:0000313" key="6">
    <source>
        <dbReference type="EMBL" id="KAL2885521.1"/>
    </source>
</evidence>
<dbReference type="SUPFAM" id="SSF56672">
    <property type="entry name" value="DNA/RNA polymerases"/>
    <property type="match status" value="1"/>
</dbReference>
<dbReference type="GeneID" id="98121207"/>
<dbReference type="Pfam" id="PF00078">
    <property type="entry name" value="RVT_1"/>
    <property type="match status" value="1"/>
</dbReference>
<evidence type="ECO:0000313" key="7">
    <source>
        <dbReference type="Proteomes" id="UP001610728"/>
    </source>
</evidence>
<feature type="domain" description="Reverse transcriptase" evidence="4">
    <location>
        <begin position="879"/>
        <end position="1148"/>
    </location>
</feature>
<feature type="compositionally biased region" description="Basic and acidic residues" evidence="3">
    <location>
        <begin position="799"/>
        <end position="827"/>
    </location>
</feature>
<feature type="region of interest" description="Disordered" evidence="3">
    <location>
        <begin position="346"/>
        <end position="472"/>
    </location>
</feature>
<evidence type="ECO:0000256" key="2">
    <source>
        <dbReference type="ARBA" id="ARBA00023128"/>
    </source>
</evidence>